<sequence length="270" mass="31930">MRIGAISDLHIDRHPKLKSNVYLETLIKVVQHREIDLLLIAGDISNYFRDSYQFIKDLKTALHIPILFVPGNHDYWKAEDGTTSQDIYDFYRTKPECLLDHPYVINDNWAIVGHTAWYDYSYADKKFEETRLKKGKYYGATWQDKVKIDWDEDDTILSKKAAKHVKQALEQLQDKQIILMTHIVTHSKFVVPTPHRIFDFFNAFIGTSDFDRLYQQFPIKYSIMGHVHFRKSLVENNITFLCPCLGYKREWRTADIYSEMNHALIDFVIE</sequence>
<proteinExistence type="predicted"/>
<dbReference type="PANTHER" id="PTHR31302">
    <property type="entry name" value="TRANSMEMBRANE PROTEIN WITH METALLOPHOSPHOESTERASE DOMAIN-RELATED"/>
    <property type="match status" value="1"/>
</dbReference>
<dbReference type="InterPro" id="IPR022302">
    <property type="entry name" value="Phosphoesterase_putative"/>
</dbReference>
<accession>A0A4Q9WP10</accession>
<dbReference type="RefSeq" id="WP_017174982.1">
    <property type="nucleotide sequence ID" value="NZ_CABMJU010000005.1"/>
</dbReference>
<dbReference type="EMBL" id="JAGHKT020000002">
    <property type="protein sequence ID" value="MCM5671663.1"/>
    <property type="molecule type" value="Genomic_DNA"/>
</dbReference>
<dbReference type="NCBIfam" id="TIGR03729">
    <property type="entry name" value="acc_ester"/>
    <property type="match status" value="1"/>
</dbReference>
<dbReference type="SUPFAM" id="SSF56300">
    <property type="entry name" value="Metallo-dependent phosphatases"/>
    <property type="match status" value="1"/>
</dbReference>
<evidence type="ECO:0000313" key="1">
    <source>
        <dbReference type="EMBL" id="MCM5671663.1"/>
    </source>
</evidence>
<dbReference type="InterPro" id="IPR029052">
    <property type="entry name" value="Metallo-depent_PP-like"/>
</dbReference>
<comment type="caution">
    <text evidence="1">The sequence shown here is derived from an EMBL/GenBank/DDBJ whole genome shotgun (WGS) entry which is preliminary data.</text>
</comment>
<reference evidence="1 2" key="1">
    <citation type="submission" date="2022-06" db="EMBL/GenBank/DDBJ databases">
        <title>Staphylococcus hominis ShoR14 genome sequence.</title>
        <authorList>
            <person name="Yeo C.C."/>
            <person name="Chew C.H."/>
            <person name="Che Hamzah A.M."/>
            <person name="Al-Trad E.I."/>
        </authorList>
    </citation>
    <scope>NUCLEOTIDE SEQUENCE [LARGE SCALE GENOMIC DNA]</scope>
    <source>
        <strain evidence="1 2">ShoR14</strain>
    </source>
</reference>
<evidence type="ECO:0000313" key="2">
    <source>
        <dbReference type="Proteomes" id="UP000665944"/>
    </source>
</evidence>
<name>A0A4Q9WP10_STAHO</name>
<dbReference type="PANTHER" id="PTHR31302:SF22">
    <property type="entry name" value="PHOSPHOESTERASE"/>
    <property type="match status" value="1"/>
</dbReference>
<keyword evidence="2" id="KW-1185">Reference proteome</keyword>
<protein>
    <submittedName>
        <fullName evidence="1">Metallophosphoesterase</fullName>
    </submittedName>
</protein>
<organism evidence="1 2">
    <name type="scientific">Staphylococcus hominis</name>
    <dbReference type="NCBI Taxonomy" id="1290"/>
    <lineage>
        <taxon>Bacteria</taxon>
        <taxon>Bacillati</taxon>
        <taxon>Bacillota</taxon>
        <taxon>Bacilli</taxon>
        <taxon>Bacillales</taxon>
        <taxon>Staphylococcaceae</taxon>
        <taxon>Staphylococcus</taxon>
    </lineage>
</organism>
<dbReference type="Pfam" id="PF00149">
    <property type="entry name" value="Metallophos"/>
    <property type="match status" value="1"/>
</dbReference>
<gene>
    <name evidence="1" type="ORF">J7T32_002630</name>
</gene>
<dbReference type="InterPro" id="IPR004843">
    <property type="entry name" value="Calcineurin-like_PHP"/>
</dbReference>
<dbReference type="Proteomes" id="UP000665944">
    <property type="component" value="Unassembled WGS sequence"/>
</dbReference>
<dbReference type="Gene3D" id="3.60.21.10">
    <property type="match status" value="1"/>
</dbReference>
<dbReference type="InterPro" id="IPR051158">
    <property type="entry name" value="Metallophosphoesterase_sf"/>
</dbReference>
<dbReference type="AlphaFoldDB" id="A0A4Q9WP10"/>
<dbReference type="GO" id="GO:0016787">
    <property type="term" value="F:hydrolase activity"/>
    <property type="evidence" value="ECO:0007669"/>
    <property type="project" value="InterPro"/>
</dbReference>